<sequence>MSSTCGLGELFRPAWLQRFATARSFLVVYGLLGTIQSMAFIYFVSTLTTLEKRFKIPSKTTGFMMSGNEVSQVLLSLLLTYYGGQRNRPLWIAWGVAFSAASCFILAVPHFLYGPGSTALSLTKEFLSNHPDMNSTKLNKDDAVLCSSGSREESHCKVNDSVGEFSSVPPLLVFFSQFFLGIGTTLYYSLGQTYIDDNTKKKNTPMLLGLTLSLRTIGPAFGFFVGYLCLKLYIDPTLTPIIDQKDPRWLGAWWLGWLILGSVMLLFSILISCFPKKLPPKKTQVGVAVNNFKTPKITLEQEKNISNLEPVETFQITEEKQKAPALKDFPAALARLLKNKLLIINIFSGVFYILGGSGYITYITKYLEVQFQISAADASFIIGPTTILSMTIAFLGSGFLISKFRPRPVLLLSWNVVVGISFVIGELAFIFISCKSSSLMGYDTSNINKIQIINECNRNCGCEGVKYSPVCLPQQGTTFYSACHAGCTLSDRKANSKLAFRNCSCINDEIFEFDGLKKNFNDNSVYHGNVDPSITLENGPCNNDCYKSFVIFISITCIMHFLGSSGRIGNILVNYRCVDELDKSFAQGLSLLLISLLAFIPGPILYGYIIDSTCTIWDETCGEKGNCWLYNREDFRFRVNITAAALTFIGAVLDGVVCYLGKDLDLYTDNETEQKTEAKK</sequence>
<keyword evidence="3" id="KW-1003">Cell membrane</keyword>
<feature type="transmembrane region" description="Helical" evidence="8">
    <location>
        <begin position="25"/>
        <end position="43"/>
    </location>
</feature>
<keyword evidence="5 8" id="KW-1133">Transmembrane helix</keyword>
<feature type="transmembrane region" description="Helical" evidence="8">
    <location>
        <begin position="380"/>
        <end position="402"/>
    </location>
</feature>
<dbReference type="PROSITE" id="PS51465">
    <property type="entry name" value="KAZAL_2"/>
    <property type="match status" value="1"/>
</dbReference>
<dbReference type="PANTHER" id="PTHR11388:SF131">
    <property type="entry name" value="SOLUTE CARRIER ORGANIC ANION TRANSPORTER FAMILY MEMBER"/>
    <property type="match status" value="1"/>
</dbReference>
<dbReference type="AlphaFoldDB" id="A0A482XPE4"/>
<dbReference type="GO" id="GO:0015347">
    <property type="term" value="F:sodium-independent organic anion transmembrane transporter activity"/>
    <property type="evidence" value="ECO:0007669"/>
    <property type="project" value="TreeGrafter"/>
</dbReference>
<feature type="transmembrane region" description="Helical" evidence="8">
    <location>
        <begin position="171"/>
        <end position="191"/>
    </location>
</feature>
<comment type="caution">
    <text evidence="10">The sequence shown here is derived from an EMBL/GenBank/DDBJ whole genome shotgun (WGS) entry which is preliminary data.</text>
</comment>
<dbReference type="GO" id="GO:0006811">
    <property type="term" value="P:monoatomic ion transport"/>
    <property type="evidence" value="ECO:0007669"/>
    <property type="project" value="UniProtKB-KW"/>
</dbReference>
<feature type="transmembrane region" description="Helical" evidence="8">
    <location>
        <begin position="212"/>
        <end position="234"/>
    </location>
</feature>
<gene>
    <name evidence="10" type="ORF">LSTR_LSTR004978</name>
</gene>
<evidence type="ECO:0000256" key="3">
    <source>
        <dbReference type="ARBA" id="ARBA00022475"/>
    </source>
</evidence>
<keyword evidence="7" id="KW-1015">Disulfide bond</keyword>
<evidence type="ECO:0000256" key="6">
    <source>
        <dbReference type="ARBA" id="ARBA00023136"/>
    </source>
</evidence>
<feature type="transmembrane region" description="Helical" evidence="8">
    <location>
        <begin position="409"/>
        <end position="432"/>
    </location>
</feature>
<evidence type="ECO:0000313" key="10">
    <source>
        <dbReference type="EMBL" id="RZF47269.1"/>
    </source>
</evidence>
<dbReference type="Proteomes" id="UP000291343">
    <property type="component" value="Unassembled WGS sequence"/>
</dbReference>
<feature type="transmembrane region" description="Helical" evidence="8">
    <location>
        <begin position="549"/>
        <end position="573"/>
    </location>
</feature>
<feature type="transmembrane region" description="Helical" evidence="8">
    <location>
        <begin position="585"/>
        <end position="609"/>
    </location>
</feature>
<dbReference type="PANTHER" id="PTHR11388">
    <property type="entry name" value="ORGANIC ANION TRANSPORTER"/>
    <property type="match status" value="1"/>
</dbReference>
<dbReference type="SUPFAM" id="SSF103473">
    <property type="entry name" value="MFS general substrate transporter"/>
    <property type="match status" value="1"/>
</dbReference>
<dbReference type="GO" id="GO:0005886">
    <property type="term" value="C:plasma membrane"/>
    <property type="evidence" value="ECO:0007669"/>
    <property type="project" value="UniProtKB-SubCell"/>
</dbReference>
<evidence type="ECO:0000256" key="1">
    <source>
        <dbReference type="ARBA" id="ARBA00004651"/>
    </source>
</evidence>
<evidence type="ECO:0000256" key="4">
    <source>
        <dbReference type="ARBA" id="ARBA00022692"/>
    </source>
</evidence>
<proteinExistence type="inferred from homology"/>
<dbReference type="OrthoDB" id="5062115at2759"/>
<dbReference type="InterPro" id="IPR002350">
    <property type="entry name" value="Kazal_dom"/>
</dbReference>
<comment type="similarity">
    <text evidence="2 8">Belongs to the organo anion transporter (TC 2.A.60) family.</text>
</comment>
<organism evidence="10 11">
    <name type="scientific">Laodelphax striatellus</name>
    <name type="common">Small brown planthopper</name>
    <name type="synonym">Delphax striatella</name>
    <dbReference type="NCBI Taxonomy" id="195883"/>
    <lineage>
        <taxon>Eukaryota</taxon>
        <taxon>Metazoa</taxon>
        <taxon>Ecdysozoa</taxon>
        <taxon>Arthropoda</taxon>
        <taxon>Hexapoda</taxon>
        <taxon>Insecta</taxon>
        <taxon>Pterygota</taxon>
        <taxon>Neoptera</taxon>
        <taxon>Paraneoptera</taxon>
        <taxon>Hemiptera</taxon>
        <taxon>Auchenorrhyncha</taxon>
        <taxon>Fulgoroidea</taxon>
        <taxon>Delphacidae</taxon>
        <taxon>Criomorphinae</taxon>
        <taxon>Laodelphax</taxon>
    </lineage>
</organism>
<evidence type="ECO:0000256" key="7">
    <source>
        <dbReference type="ARBA" id="ARBA00023157"/>
    </source>
</evidence>
<feature type="transmembrane region" description="Helical" evidence="8">
    <location>
        <begin position="90"/>
        <end position="112"/>
    </location>
</feature>
<keyword evidence="6 8" id="KW-0472">Membrane</keyword>
<keyword evidence="8" id="KW-0406">Ion transport</keyword>
<feature type="domain" description="Kazal-like" evidence="9">
    <location>
        <begin position="450"/>
        <end position="507"/>
    </location>
</feature>
<feature type="transmembrane region" description="Helical" evidence="8">
    <location>
        <begin position="341"/>
        <end position="360"/>
    </location>
</feature>
<dbReference type="InParanoid" id="A0A482XPE4"/>
<accession>A0A482XPE4</accession>
<evidence type="ECO:0000256" key="2">
    <source>
        <dbReference type="ARBA" id="ARBA00009657"/>
    </source>
</evidence>
<dbReference type="Gene3D" id="1.20.1250.20">
    <property type="entry name" value="MFS general substrate transporter like domains"/>
    <property type="match status" value="1"/>
</dbReference>
<reference evidence="10 11" key="1">
    <citation type="journal article" date="2017" name="Gigascience">
        <title>Genome sequence of the small brown planthopper, Laodelphax striatellus.</title>
        <authorList>
            <person name="Zhu J."/>
            <person name="Jiang F."/>
            <person name="Wang X."/>
            <person name="Yang P."/>
            <person name="Bao Y."/>
            <person name="Zhao W."/>
            <person name="Wang W."/>
            <person name="Lu H."/>
            <person name="Wang Q."/>
            <person name="Cui N."/>
            <person name="Li J."/>
            <person name="Chen X."/>
            <person name="Luo L."/>
            <person name="Yu J."/>
            <person name="Kang L."/>
            <person name="Cui F."/>
        </authorList>
    </citation>
    <scope>NUCLEOTIDE SEQUENCE [LARGE SCALE GENOMIC DNA]</scope>
    <source>
        <strain evidence="10">Lst14</strain>
    </source>
</reference>
<name>A0A482XPE4_LAOST</name>
<dbReference type="CDD" id="cd17336">
    <property type="entry name" value="MFS_SLCO_OATP"/>
    <property type="match status" value="1"/>
</dbReference>
<dbReference type="FunCoup" id="A0A482XPE4">
    <property type="interactions" value="1"/>
</dbReference>
<dbReference type="Pfam" id="PF03137">
    <property type="entry name" value="OATP"/>
    <property type="match status" value="1"/>
</dbReference>
<keyword evidence="4 8" id="KW-0812">Transmembrane</keyword>
<feature type="transmembrane region" description="Helical" evidence="8">
    <location>
        <begin position="639"/>
        <end position="660"/>
    </location>
</feature>
<keyword evidence="8" id="KW-0813">Transport</keyword>
<dbReference type="GO" id="GO:0043252">
    <property type="term" value="P:sodium-independent organic anion transport"/>
    <property type="evidence" value="ECO:0007669"/>
    <property type="project" value="TreeGrafter"/>
</dbReference>
<dbReference type="NCBIfam" id="TIGR00805">
    <property type="entry name" value="oat"/>
    <property type="match status" value="1"/>
</dbReference>
<evidence type="ECO:0000256" key="5">
    <source>
        <dbReference type="ARBA" id="ARBA00022989"/>
    </source>
</evidence>
<evidence type="ECO:0000313" key="11">
    <source>
        <dbReference type="Proteomes" id="UP000291343"/>
    </source>
</evidence>
<evidence type="ECO:0000256" key="8">
    <source>
        <dbReference type="RuleBase" id="RU362056"/>
    </source>
</evidence>
<dbReference type="InterPro" id="IPR004156">
    <property type="entry name" value="OATP"/>
</dbReference>
<dbReference type="InterPro" id="IPR036259">
    <property type="entry name" value="MFS_trans_sf"/>
</dbReference>
<evidence type="ECO:0000259" key="9">
    <source>
        <dbReference type="PROSITE" id="PS51465"/>
    </source>
</evidence>
<protein>
    <recommendedName>
        <fullName evidence="8">Solute carrier organic anion transporter family member</fullName>
    </recommendedName>
</protein>
<feature type="transmembrane region" description="Helical" evidence="8">
    <location>
        <begin position="63"/>
        <end position="83"/>
    </location>
</feature>
<comment type="subcellular location">
    <subcellularLocation>
        <location evidence="1 8">Cell membrane</location>
        <topology evidence="1 8">Multi-pass membrane protein</topology>
    </subcellularLocation>
</comment>
<feature type="transmembrane region" description="Helical" evidence="8">
    <location>
        <begin position="254"/>
        <end position="274"/>
    </location>
</feature>
<dbReference type="EMBL" id="QKKF02004629">
    <property type="protein sequence ID" value="RZF47269.1"/>
    <property type="molecule type" value="Genomic_DNA"/>
</dbReference>
<dbReference type="SMR" id="A0A482XPE4"/>
<keyword evidence="11" id="KW-1185">Reference proteome</keyword>